<dbReference type="InterPro" id="IPR051915">
    <property type="entry name" value="Cellulose_Degrad_GH3"/>
</dbReference>
<dbReference type="InterPro" id="IPR036962">
    <property type="entry name" value="Glyco_hydro_3_N_sf"/>
</dbReference>
<sequence>MGIKNMGKVTVLMVMVICCWISMTEAEYFKYKDPKQPIGVRIKDLMKRMTLEEKIGQMTQIDKKVASNEVINKYFIGSVLSGGGSVPAKEASPKTWVDMFNDYQKGSLSTRLGIPLIYGIDAVHGHNNVYKATIFPHNVGLGVTR</sequence>
<dbReference type="PANTHER" id="PTHR30620">
    <property type="entry name" value="PERIPLASMIC BETA-GLUCOSIDASE-RELATED"/>
    <property type="match status" value="1"/>
</dbReference>
<evidence type="ECO:0000313" key="5">
    <source>
        <dbReference type="Proteomes" id="UP001206925"/>
    </source>
</evidence>
<organism evidence="4 5">
    <name type="scientific">Ambrosia artemisiifolia</name>
    <name type="common">Common ragweed</name>
    <dbReference type="NCBI Taxonomy" id="4212"/>
    <lineage>
        <taxon>Eukaryota</taxon>
        <taxon>Viridiplantae</taxon>
        <taxon>Streptophyta</taxon>
        <taxon>Embryophyta</taxon>
        <taxon>Tracheophyta</taxon>
        <taxon>Spermatophyta</taxon>
        <taxon>Magnoliopsida</taxon>
        <taxon>eudicotyledons</taxon>
        <taxon>Gunneridae</taxon>
        <taxon>Pentapetalae</taxon>
        <taxon>asterids</taxon>
        <taxon>campanulids</taxon>
        <taxon>Asterales</taxon>
        <taxon>Asteraceae</taxon>
        <taxon>Asteroideae</taxon>
        <taxon>Heliantheae alliance</taxon>
        <taxon>Heliantheae</taxon>
        <taxon>Ambrosia</taxon>
    </lineage>
</organism>
<dbReference type="PANTHER" id="PTHR30620:SF91">
    <property type="entry name" value="BETA-GLUCOSIDASE"/>
    <property type="match status" value="1"/>
</dbReference>
<keyword evidence="5" id="KW-1185">Reference proteome</keyword>
<dbReference type="Proteomes" id="UP001206925">
    <property type="component" value="Unassembled WGS sequence"/>
</dbReference>
<comment type="caution">
    <text evidence="4">The sequence shown here is derived from an EMBL/GenBank/DDBJ whole genome shotgun (WGS) entry which is preliminary data.</text>
</comment>
<dbReference type="InterPro" id="IPR001764">
    <property type="entry name" value="Glyco_hydro_3_N"/>
</dbReference>
<feature type="non-terminal residue" evidence="4">
    <location>
        <position position="1"/>
    </location>
</feature>
<dbReference type="GO" id="GO:0008422">
    <property type="term" value="F:beta-glucosidase activity"/>
    <property type="evidence" value="ECO:0007669"/>
    <property type="project" value="TreeGrafter"/>
</dbReference>
<feature type="chain" id="PRO_5042229672" description="Glycoside hydrolase family 3 N-terminal domain-containing protein" evidence="2">
    <location>
        <begin position="27"/>
        <end position="145"/>
    </location>
</feature>
<protein>
    <recommendedName>
        <fullName evidence="3">Glycoside hydrolase family 3 N-terminal domain-containing protein</fullName>
    </recommendedName>
</protein>
<feature type="domain" description="Glycoside hydrolase family 3 N-terminal" evidence="3">
    <location>
        <begin position="50"/>
        <end position="144"/>
    </location>
</feature>
<evidence type="ECO:0000256" key="1">
    <source>
        <dbReference type="ARBA" id="ARBA00022801"/>
    </source>
</evidence>
<dbReference type="InterPro" id="IPR017853">
    <property type="entry name" value="GH"/>
</dbReference>
<dbReference type="SUPFAM" id="SSF51445">
    <property type="entry name" value="(Trans)glycosidases"/>
    <property type="match status" value="1"/>
</dbReference>
<dbReference type="Gene3D" id="3.20.20.300">
    <property type="entry name" value="Glycoside hydrolase, family 3, N-terminal domain"/>
    <property type="match status" value="1"/>
</dbReference>
<dbReference type="Pfam" id="PF00933">
    <property type="entry name" value="Glyco_hydro_3"/>
    <property type="match status" value="1"/>
</dbReference>
<proteinExistence type="predicted"/>
<gene>
    <name evidence="4" type="ORF">M8C21_000416</name>
</gene>
<name>A0AAD5CQC3_AMBAR</name>
<dbReference type="EMBL" id="JAMZMK010007014">
    <property type="protein sequence ID" value="KAI7746251.1"/>
    <property type="molecule type" value="Genomic_DNA"/>
</dbReference>
<feature type="signal peptide" evidence="2">
    <location>
        <begin position="1"/>
        <end position="26"/>
    </location>
</feature>
<accession>A0AAD5CQC3</accession>
<evidence type="ECO:0000256" key="2">
    <source>
        <dbReference type="SAM" id="SignalP"/>
    </source>
</evidence>
<dbReference type="AlphaFoldDB" id="A0AAD5CQC3"/>
<reference evidence="4" key="1">
    <citation type="submission" date="2022-06" db="EMBL/GenBank/DDBJ databases">
        <title>Uncovering the hologenomic basis of an extraordinary plant invasion.</title>
        <authorList>
            <person name="Bieker V.C."/>
            <person name="Martin M.D."/>
            <person name="Gilbert T."/>
            <person name="Hodgins K."/>
            <person name="Battlay P."/>
            <person name="Petersen B."/>
            <person name="Wilson J."/>
        </authorList>
    </citation>
    <scope>NUCLEOTIDE SEQUENCE</scope>
    <source>
        <strain evidence="4">AA19_3_7</strain>
        <tissue evidence="4">Leaf</tissue>
    </source>
</reference>
<dbReference type="GO" id="GO:0009251">
    <property type="term" value="P:glucan catabolic process"/>
    <property type="evidence" value="ECO:0007669"/>
    <property type="project" value="TreeGrafter"/>
</dbReference>
<evidence type="ECO:0000259" key="3">
    <source>
        <dbReference type="Pfam" id="PF00933"/>
    </source>
</evidence>
<keyword evidence="1" id="KW-0378">Hydrolase</keyword>
<evidence type="ECO:0000313" key="4">
    <source>
        <dbReference type="EMBL" id="KAI7746251.1"/>
    </source>
</evidence>
<keyword evidence="2" id="KW-0732">Signal</keyword>